<comment type="cofactor">
    <cofactor evidence="1">
        <name>Zn(2+)</name>
        <dbReference type="ChEBI" id="CHEBI:29105"/>
    </cofactor>
</comment>
<name>A0A1I2JTD3_9BACT</name>
<protein>
    <submittedName>
        <fullName evidence="6">Succinyl-diaminopimelate desuccinylase</fullName>
    </submittedName>
</protein>
<keyword evidence="3" id="KW-0378">Hydrolase</keyword>
<dbReference type="Gene3D" id="3.30.70.360">
    <property type="match status" value="1"/>
</dbReference>
<evidence type="ECO:0000313" key="6">
    <source>
        <dbReference type="EMBL" id="SFF56397.1"/>
    </source>
</evidence>
<dbReference type="InterPro" id="IPR011650">
    <property type="entry name" value="Peptidase_M20_dimer"/>
</dbReference>
<dbReference type="Pfam" id="PF07687">
    <property type="entry name" value="M20_dimer"/>
    <property type="match status" value="1"/>
</dbReference>
<accession>A0A1I2JTD3</accession>
<dbReference type="InterPro" id="IPR001261">
    <property type="entry name" value="ArgE/DapE_CS"/>
</dbReference>
<dbReference type="EMBL" id="FONW01000009">
    <property type="protein sequence ID" value="SFF56397.1"/>
    <property type="molecule type" value="Genomic_DNA"/>
</dbReference>
<dbReference type="GO" id="GO:0016787">
    <property type="term" value="F:hydrolase activity"/>
    <property type="evidence" value="ECO:0007669"/>
    <property type="project" value="UniProtKB-KW"/>
</dbReference>
<dbReference type="PROSITE" id="PS00759">
    <property type="entry name" value="ARGE_DAPE_CPG2_2"/>
    <property type="match status" value="1"/>
</dbReference>
<keyword evidence="7" id="KW-1185">Reference proteome</keyword>
<evidence type="ECO:0000259" key="5">
    <source>
        <dbReference type="Pfam" id="PF07687"/>
    </source>
</evidence>
<keyword evidence="4" id="KW-0862">Zinc</keyword>
<dbReference type="Proteomes" id="UP000198964">
    <property type="component" value="Unassembled WGS sequence"/>
</dbReference>
<dbReference type="PANTHER" id="PTHR43808">
    <property type="entry name" value="ACETYLORNITHINE DEACETYLASE"/>
    <property type="match status" value="1"/>
</dbReference>
<dbReference type="InterPro" id="IPR002933">
    <property type="entry name" value="Peptidase_M20"/>
</dbReference>
<dbReference type="GO" id="GO:0046872">
    <property type="term" value="F:metal ion binding"/>
    <property type="evidence" value="ECO:0007669"/>
    <property type="project" value="UniProtKB-KW"/>
</dbReference>
<evidence type="ECO:0000256" key="4">
    <source>
        <dbReference type="ARBA" id="ARBA00022833"/>
    </source>
</evidence>
<dbReference type="AlphaFoldDB" id="A0A1I2JTD3"/>
<feature type="domain" description="Peptidase M20 dimerisation" evidence="5">
    <location>
        <begin position="172"/>
        <end position="274"/>
    </location>
</feature>
<evidence type="ECO:0000313" key="7">
    <source>
        <dbReference type="Proteomes" id="UP000198964"/>
    </source>
</evidence>
<evidence type="ECO:0000256" key="2">
    <source>
        <dbReference type="ARBA" id="ARBA00022723"/>
    </source>
</evidence>
<dbReference type="InterPro" id="IPR036264">
    <property type="entry name" value="Bact_exopeptidase_dim_dom"/>
</dbReference>
<proteinExistence type="predicted"/>
<evidence type="ECO:0000256" key="3">
    <source>
        <dbReference type="ARBA" id="ARBA00022801"/>
    </source>
</evidence>
<dbReference type="STRING" id="655355.SAMN05216283_109111"/>
<dbReference type="RefSeq" id="WP_093920796.1">
    <property type="nucleotide sequence ID" value="NZ_FONW01000009.1"/>
</dbReference>
<sequence length="373" mass="39832">MNASDAILLTQKLVELNTVNPPGNEAQAAKVVGELLEENGFHVVYYSFGENRLHLVAENARATDDSSVIFSGHFDTVPFDVGNWNEDPLGGEIKEGKLFGRGASDMKSGVAAMVVAAILAVTENPDAAVRLLLTAGEETGCQGAAHLVEHMKHLGKARGIVVGEPTANIPAIGHKGGLYLRVTAQGRTAHSSMPHLGDNAIYKVARALLKAERFKFSEPEDGLLGWPTINVGTVRGGLNLNSVADFAEFTIDIRSTSCSDHNELLARLKGELGEDVRIGVLVDLPAVSTHANDSFVHSVYRACGLDDSADIPPKSLPYLTDGAVLQAAFDGAPTVILGPGLPEMAHKDDEYCFTENIMEAIEIYKKIILKGEI</sequence>
<reference evidence="6 7" key="1">
    <citation type="submission" date="2016-10" db="EMBL/GenBank/DDBJ databases">
        <authorList>
            <person name="de Groot N.N."/>
        </authorList>
    </citation>
    <scope>NUCLEOTIDE SEQUENCE [LARGE SCALE GENOMIC DNA]</scope>
    <source>
        <strain evidence="6 7">CGMCC 1.9156</strain>
    </source>
</reference>
<evidence type="ECO:0000256" key="1">
    <source>
        <dbReference type="ARBA" id="ARBA00001947"/>
    </source>
</evidence>
<dbReference type="InterPro" id="IPR050072">
    <property type="entry name" value="Peptidase_M20A"/>
</dbReference>
<dbReference type="SUPFAM" id="SSF55031">
    <property type="entry name" value="Bacterial exopeptidase dimerisation domain"/>
    <property type="match status" value="1"/>
</dbReference>
<keyword evidence="2" id="KW-0479">Metal-binding</keyword>
<dbReference type="PANTHER" id="PTHR43808:SF32">
    <property type="entry name" value="ARGE_DAPE-RELATED DEACYLASE"/>
    <property type="match status" value="1"/>
</dbReference>
<dbReference type="CDD" id="cd08659">
    <property type="entry name" value="M20_ArgE_DapE-like"/>
    <property type="match status" value="1"/>
</dbReference>
<dbReference type="Pfam" id="PF01546">
    <property type="entry name" value="Peptidase_M20"/>
    <property type="match status" value="1"/>
</dbReference>
<dbReference type="Gene3D" id="3.40.630.10">
    <property type="entry name" value="Zn peptidases"/>
    <property type="match status" value="1"/>
</dbReference>
<dbReference type="SUPFAM" id="SSF53187">
    <property type="entry name" value="Zn-dependent exopeptidases"/>
    <property type="match status" value="1"/>
</dbReference>
<organism evidence="6 7">
    <name type="scientific">Sunxiuqinia elliptica</name>
    <dbReference type="NCBI Taxonomy" id="655355"/>
    <lineage>
        <taxon>Bacteria</taxon>
        <taxon>Pseudomonadati</taxon>
        <taxon>Bacteroidota</taxon>
        <taxon>Bacteroidia</taxon>
        <taxon>Marinilabiliales</taxon>
        <taxon>Prolixibacteraceae</taxon>
        <taxon>Sunxiuqinia</taxon>
    </lineage>
</organism>
<gene>
    <name evidence="6" type="ORF">SAMN05216283_109111</name>
</gene>